<dbReference type="EMBL" id="CADEBC010000135">
    <property type="protein sequence ID" value="CAB3223197.1"/>
    <property type="molecule type" value="Genomic_DNA"/>
</dbReference>
<dbReference type="GO" id="GO:0005929">
    <property type="term" value="C:cilium"/>
    <property type="evidence" value="ECO:0007669"/>
    <property type="project" value="TreeGrafter"/>
</dbReference>
<evidence type="ECO:0000313" key="7">
    <source>
        <dbReference type="Proteomes" id="UP000494106"/>
    </source>
</evidence>
<dbReference type="Pfam" id="PF00334">
    <property type="entry name" value="NDK"/>
    <property type="match status" value="1"/>
</dbReference>
<dbReference type="SMART" id="SM00562">
    <property type="entry name" value="NDK"/>
    <property type="match status" value="1"/>
</dbReference>
<feature type="region of interest" description="Disordered" evidence="3">
    <location>
        <begin position="202"/>
        <end position="237"/>
    </location>
</feature>
<organism evidence="5 7">
    <name type="scientific">Arctia plantaginis</name>
    <name type="common">Wood tiger moth</name>
    <name type="synonym">Phalaena plantaginis</name>
    <dbReference type="NCBI Taxonomy" id="874455"/>
    <lineage>
        <taxon>Eukaryota</taxon>
        <taxon>Metazoa</taxon>
        <taxon>Ecdysozoa</taxon>
        <taxon>Arthropoda</taxon>
        <taxon>Hexapoda</taxon>
        <taxon>Insecta</taxon>
        <taxon>Pterygota</taxon>
        <taxon>Neoptera</taxon>
        <taxon>Endopterygota</taxon>
        <taxon>Lepidoptera</taxon>
        <taxon>Glossata</taxon>
        <taxon>Ditrysia</taxon>
        <taxon>Noctuoidea</taxon>
        <taxon>Erebidae</taxon>
        <taxon>Arctiinae</taxon>
        <taxon>Arctia</taxon>
    </lineage>
</organism>
<dbReference type="EMBL" id="CADEBD010000337">
    <property type="protein sequence ID" value="CAB3248028.1"/>
    <property type="molecule type" value="Genomic_DNA"/>
</dbReference>
<evidence type="ECO:0000256" key="1">
    <source>
        <dbReference type="ARBA" id="ARBA00008142"/>
    </source>
</evidence>
<dbReference type="InterPro" id="IPR036850">
    <property type="entry name" value="NDK-like_dom_sf"/>
</dbReference>
<dbReference type="OrthoDB" id="1729737at2759"/>
<protein>
    <recommendedName>
        <fullName evidence="4">Nucleoside diphosphate kinase-like domain-containing protein</fullName>
    </recommendedName>
</protein>
<sequence>MSSSSSDAEFQGYSERTLAIIKPEAYEDAEAILDAIIDNGFVILAKRHVRMSPEQAAELYKGHYGSHHFPHLVAHMSSGPCIAMVLAATNCIQKWNTLMGPARVLEAQAYWPDSLRASYGRRTKYGDYFNGLHGSKNHAESVREIHFFFPDMIVGPLLRHWQVKDYIQKYITPTLLPAVTALAHERPAEPILWLAEHLRRHNPNEPELAPQPPEQREEARCHTPEPSEQSVPFTKIK</sequence>
<accession>A0A8S0YUJ4</accession>
<dbReference type="GO" id="GO:0003341">
    <property type="term" value="P:cilium movement"/>
    <property type="evidence" value="ECO:0007669"/>
    <property type="project" value="TreeGrafter"/>
</dbReference>
<evidence type="ECO:0000256" key="2">
    <source>
        <dbReference type="PROSITE-ProRule" id="PRU00706"/>
    </source>
</evidence>
<comment type="caution">
    <text evidence="2">Lacks conserved residue(s) required for the propagation of feature annotation.</text>
</comment>
<gene>
    <name evidence="6" type="ORF">APLA_LOCUS12296</name>
    <name evidence="5" type="ORF">APLA_LOCUS1495</name>
</gene>
<dbReference type="PROSITE" id="PS51374">
    <property type="entry name" value="NDPK_LIKE"/>
    <property type="match status" value="1"/>
</dbReference>
<evidence type="ECO:0000259" key="4">
    <source>
        <dbReference type="SMART" id="SM00562"/>
    </source>
</evidence>
<dbReference type="GO" id="GO:1902176">
    <property type="term" value="P:negative regulation of oxidative stress-induced intrinsic apoptotic signaling pathway"/>
    <property type="evidence" value="ECO:0007669"/>
    <property type="project" value="TreeGrafter"/>
</dbReference>
<dbReference type="SUPFAM" id="SSF54919">
    <property type="entry name" value="Nucleoside diphosphate kinase, NDK"/>
    <property type="match status" value="1"/>
</dbReference>
<dbReference type="Gene3D" id="3.30.70.141">
    <property type="entry name" value="Nucleoside diphosphate kinase-like domain"/>
    <property type="match status" value="1"/>
</dbReference>
<dbReference type="Pfam" id="PF05186">
    <property type="entry name" value="Dpy-30"/>
    <property type="match status" value="1"/>
</dbReference>
<feature type="domain" description="Nucleoside diphosphate kinase-like" evidence="4">
    <location>
        <begin position="14"/>
        <end position="155"/>
    </location>
</feature>
<dbReference type="CDD" id="cd22970">
    <property type="entry name" value="DD_NDKH5-like"/>
    <property type="match status" value="1"/>
</dbReference>
<dbReference type="AlphaFoldDB" id="A0A8S0YUJ4"/>
<evidence type="ECO:0000256" key="3">
    <source>
        <dbReference type="SAM" id="MobiDB-lite"/>
    </source>
</evidence>
<name>A0A8S0YUJ4_ARCPL</name>
<comment type="similarity">
    <text evidence="1 2">Belongs to the NDK family.</text>
</comment>
<feature type="compositionally biased region" description="Polar residues" evidence="3">
    <location>
        <begin position="226"/>
        <end position="237"/>
    </location>
</feature>
<feature type="compositionally biased region" description="Basic and acidic residues" evidence="3">
    <location>
        <begin position="214"/>
        <end position="225"/>
    </location>
</feature>
<proteinExistence type="inferred from homology"/>
<reference evidence="7 8" key="1">
    <citation type="submission" date="2020-04" db="EMBL/GenBank/DDBJ databases">
        <authorList>
            <person name="Wallbank WR R."/>
            <person name="Pardo Diaz C."/>
            <person name="Kozak K."/>
            <person name="Martin S."/>
            <person name="Jiggins C."/>
            <person name="Moest M."/>
            <person name="Warren A I."/>
            <person name="Byers J.R.P. K."/>
            <person name="Montejo-Kovacevich G."/>
            <person name="Yen C E."/>
        </authorList>
    </citation>
    <scope>NUCLEOTIDE SEQUENCE [LARGE SCALE GENOMIC DNA]</scope>
</reference>
<evidence type="ECO:0000313" key="5">
    <source>
        <dbReference type="EMBL" id="CAB3223197.1"/>
    </source>
</evidence>
<dbReference type="InterPro" id="IPR034907">
    <property type="entry name" value="NDK-like_dom"/>
</dbReference>
<evidence type="ECO:0000313" key="8">
    <source>
        <dbReference type="Proteomes" id="UP000494256"/>
    </source>
</evidence>
<dbReference type="InterPro" id="IPR007858">
    <property type="entry name" value="Dpy-30_motif"/>
</dbReference>
<dbReference type="Gene3D" id="1.20.890.10">
    <property type="entry name" value="cAMP-dependent protein kinase regulatory subunit, dimerization-anchoring domain"/>
    <property type="match status" value="1"/>
</dbReference>
<comment type="caution">
    <text evidence="5">The sequence shown here is derived from an EMBL/GenBank/DDBJ whole genome shotgun (WGS) entry which is preliminary data.</text>
</comment>
<dbReference type="Proteomes" id="UP000494256">
    <property type="component" value="Unassembled WGS sequence"/>
</dbReference>
<dbReference type="PANTHER" id="PTHR46161">
    <property type="entry name" value="NUCLEOSIDE DIPHOSPHATE KINASE"/>
    <property type="match status" value="1"/>
</dbReference>
<keyword evidence="7" id="KW-1185">Reference proteome</keyword>
<dbReference type="PANTHER" id="PTHR46161:SF1">
    <property type="entry name" value="NUCLEOSIDE DIPHOSPHATE KINASE HOMOLOG 5"/>
    <property type="match status" value="1"/>
</dbReference>
<evidence type="ECO:0000313" key="6">
    <source>
        <dbReference type="EMBL" id="CAB3248028.1"/>
    </source>
</evidence>
<dbReference type="Proteomes" id="UP000494106">
    <property type="component" value="Unassembled WGS sequence"/>
</dbReference>